<dbReference type="AlphaFoldDB" id="A0A812U7Z6"/>
<evidence type="ECO:0000256" key="7">
    <source>
        <dbReference type="ARBA" id="ARBA00022679"/>
    </source>
</evidence>
<dbReference type="NCBIfam" id="TIGR00786">
    <property type="entry name" value="dctM"/>
    <property type="match status" value="1"/>
</dbReference>
<keyword evidence="12" id="KW-0831">Ubiquinone biosynthesis</keyword>
<dbReference type="EMBL" id="CAJNJA010026807">
    <property type="protein sequence ID" value="CAE7565628.1"/>
    <property type="molecule type" value="Genomic_DNA"/>
</dbReference>
<dbReference type="GO" id="GO:0022857">
    <property type="term" value="F:transmembrane transporter activity"/>
    <property type="evidence" value="ECO:0007669"/>
    <property type="project" value="TreeGrafter"/>
</dbReference>
<dbReference type="GO" id="GO:0006744">
    <property type="term" value="P:ubiquinone biosynthetic process"/>
    <property type="evidence" value="ECO:0007669"/>
    <property type="project" value="UniProtKB-UniRule"/>
</dbReference>
<keyword evidence="8 12" id="KW-0812">Transmembrane</keyword>
<keyword evidence="5" id="KW-1003">Cell membrane</keyword>
<feature type="transmembrane region" description="Helical" evidence="12">
    <location>
        <begin position="823"/>
        <end position="841"/>
    </location>
</feature>
<reference evidence="15" key="1">
    <citation type="submission" date="2021-02" db="EMBL/GenBank/DDBJ databases">
        <authorList>
            <person name="Dougan E. K."/>
            <person name="Rhodes N."/>
            <person name="Thang M."/>
            <person name="Chan C."/>
        </authorList>
    </citation>
    <scope>NUCLEOTIDE SEQUENCE</scope>
</reference>
<evidence type="ECO:0000256" key="12">
    <source>
        <dbReference type="HAMAP-Rule" id="MF_03189"/>
    </source>
</evidence>
<dbReference type="InterPro" id="IPR055348">
    <property type="entry name" value="DctQ"/>
</dbReference>
<feature type="transmembrane region" description="Helical" evidence="12">
    <location>
        <begin position="233"/>
        <end position="253"/>
    </location>
</feature>
<dbReference type="InterPro" id="IPR039653">
    <property type="entry name" value="Prenyltransferase"/>
</dbReference>
<evidence type="ECO:0000313" key="15">
    <source>
        <dbReference type="EMBL" id="CAE7565628.1"/>
    </source>
</evidence>
<dbReference type="GO" id="GO:0005886">
    <property type="term" value="C:plasma membrane"/>
    <property type="evidence" value="ECO:0007669"/>
    <property type="project" value="UniProtKB-SubCell"/>
</dbReference>
<evidence type="ECO:0000256" key="1">
    <source>
        <dbReference type="ARBA" id="ARBA00001946"/>
    </source>
</evidence>
<dbReference type="Gene3D" id="1.10.357.140">
    <property type="entry name" value="UbiA prenyltransferase"/>
    <property type="match status" value="1"/>
</dbReference>
<feature type="transmembrane region" description="Helical" evidence="12">
    <location>
        <begin position="853"/>
        <end position="875"/>
    </location>
</feature>
<evidence type="ECO:0000256" key="11">
    <source>
        <dbReference type="ARBA" id="ARBA00023136"/>
    </source>
</evidence>
<feature type="transmembrane region" description="Helical" evidence="12">
    <location>
        <begin position="531"/>
        <end position="561"/>
    </location>
</feature>
<evidence type="ECO:0000256" key="2">
    <source>
        <dbReference type="ARBA" id="ARBA00004429"/>
    </source>
</evidence>
<feature type="transmembrane region" description="Helical" evidence="12">
    <location>
        <begin position="140"/>
        <end position="157"/>
    </location>
</feature>
<comment type="catalytic activity">
    <reaction evidence="12">
        <text>an all-trans-polyprenyl diphosphate + 4-hydroxybenzoate = a 4-hydroxy-3-(all-trans-polyprenyl)benzoate + diphosphate</text>
        <dbReference type="Rhea" id="RHEA:44504"/>
        <dbReference type="Rhea" id="RHEA-COMP:9514"/>
        <dbReference type="Rhea" id="RHEA-COMP:9564"/>
        <dbReference type="ChEBI" id="CHEBI:17879"/>
        <dbReference type="ChEBI" id="CHEBI:33019"/>
        <dbReference type="ChEBI" id="CHEBI:58914"/>
        <dbReference type="ChEBI" id="CHEBI:78396"/>
        <dbReference type="EC" id="2.5.1.39"/>
    </reaction>
</comment>
<feature type="transmembrane region" description="Helical" evidence="12">
    <location>
        <begin position="163"/>
        <end position="186"/>
    </location>
</feature>
<dbReference type="Pfam" id="PF01040">
    <property type="entry name" value="UbiA"/>
    <property type="match status" value="1"/>
</dbReference>
<feature type="transmembrane region" description="Helical" evidence="12">
    <location>
        <begin position="327"/>
        <end position="346"/>
    </location>
</feature>
<dbReference type="InterPro" id="IPR044878">
    <property type="entry name" value="UbiA_sf"/>
</dbReference>
<organism evidence="15 16">
    <name type="scientific">Symbiodinium necroappetens</name>
    <dbReference type="NCBI Taxonomy" id="1628268"/>
    <lineage>
        <taxon>Eukaryota</taxon>
        <taxon>Sar</taxon>
        <taxon>Alveolata</taxon>
        <taxon>Dinophyceae</taxon>
        <taxon>Suessiales</taxon>
        <taxon>Symbiodiniaceae</taxon>
        <taxon>Symbiodinium</taxon>
    </lineage>
</organism>
<evidence type="ECO:0000256" key="3">
    <source>
        <dbReference type="ARBA" id="ARBA00005985"/>
    </source>
</evidence>
<feature type="transmembrane region" description="Helical" evidence="12">
    <location>
        <begin position="627"/>
        <end position="647"/>
    </location>
</feature>
<evidence type="ECO:0000313" key="16">
    <source>
        <dbReference type="Proteomes" id="UP000601435"/>
    </source>
</evidence>
<feature type="domain" description="TRAP C4-dicarboxylate transport system permease DctM subunit" evidence="14">
    <location>
        <begin position="442"/>
        <end position="876"/>
    </location>
</feature>
<feature type="transmembrane region" description="Helical" evidence="12">
    <location>
        <begin position="92"/>
        <end position="110"/>
    </location>
</feature>
<accession>A0A812U7Z6</accession>
<feature type="transmembrane region" description="Helical" evidence="12">
    <location>
        <begin position="731"/>
        <end position="752"/>
    </location>
</feature>
<keyword evidence="9" id="KW-0460">Magnesium</keyword>
<dbReference type="NCBIfam" id="TIGR01474">
    <property type="entry name" value="ubiA_proteo"/>
    <property type="match status" value="1"/>
</dbReference>
<dbReference type="InterPro" id="IPR010656">
    <property type="entry name" value="DctM"/>
</dbReference>
<keyword evidence="4" id="KW-0813">Transport</keyword>
<protein>
    <recommendedName>
        <fullName evidence="12">4-hydroxybenzoate polyprenyltransferase, mitochondrial</fullName>
        <shortName evidence="12">4-HB polyprenyltransferase</shortName>
        <ecNumber evidence="12">2.5.1.39</ecNumber>
    </recommendedName>
    <alternativeName>
        <fullName evidence="12">Para-hydroxybenzoate--polyprenyltransferase</fullName>
        <shortName evidence="12">PHB:PPT</shortName>
        <shortName evidence="12">PHB:polyprenyltransferase</shortName>
    </alternativeName>
</protein>
<dbReference type="PANTHER" id="PTHR33362">
    <property type="entry name" value="SIALIC ACID TRAP TRANSPORTER PERMEASE PROTEIN SIAT-RELATED"/>
    <property type="match status" value="1"/>
</dbReference>
<evidence type="ECO:0000256" key="9">
    <source>
        <dbReference type="ARBA" id="ARBA00022842"/>
    </source>
</evidence>
<name>A0A812U7Z6_9DINO</name>
<keyword evidence="16" id="KW-1185">Reference proteome</keyword>
<gene>
    <name evidence="15" type="primary">ubiA</name>
    <name evidence="15" type="ORF">SNEC2469_LOCUS16435</name>
</gene>
<proteinExistence type="inferred from homology"/>
<evidence type="ECO:0000256" key="5">
    <source>
        <dbReference type="ARBA" id="ARBA00022475"/>
    </source>
</evidence>
<dbReference type="CDD" id="cd13959">
    <property type="entry name" value="PT_UbiA_COQ2"/>
    <property type="match status" value="1"/>
</dbReference>
<keyword evidence="12" id="KW-0496">Mitochondrion</keyword>
<evidence type="ECO:0000259" key="14">
    <source>
        <dbReference type="Pfam" id="PF06808"/>
    </source>
</evidence>
<dbReference type="InterPro" id="IPR004681">
    <property type="entry name" value="TRAP_DctM"/>
</dbReference>
<comment type="cofactor">
    <cofactor evidence="1 12">
        <name>Mg(2+)</name>
        <dbReference type="ChEBI" id="CHEBI:18420"/>
    </cofactor>
</comment>
<dbReference type="GO" id="GO:0008299">
    <property type="term" value="P:isoprenoid biosynthetic process"/>
    <property type="evidence" value="ECO:0007669"/>
    <property type="project" value="UniProtKB-UniRule"/>
</dbReference>
<comment type="caution">
    <text evidence="15">The sequence shown here is derived from an EMBL/GenBank/DDBJ whole genome shotgun (WGS) entry which is preliminary data.</text>
</comment>
<evidence type="ECO:0000256" key="6">
    <source>
        <dbReference type="ARBA" id="ARBA00022519"/>
    </source>
</evidence>
<dbReference type="GO" id="GO:0005743">
    <property type="term" value="C:mitochondrial inner membrane"/>
    <property type="evidence" value="ECO:0007669"/>
    <property type="project" value="UniProtKB-SubCell"/>
</dbReference>
<keyword evidence="6" id="KW-0997">Cell inner membrane</keyword>
<dbReference type="FunFam" id="1.10.357.140:FF:000002">
    <property type="entry name" value="4-hydroxybenzoate octaprenyltransferase"/>
    <property type="match status" value="1"/>
</dbReference>
<comment type="subcellular location">
    <subcellularLocation>
        <location evidence="2">Cell inner membrane</location>
        <topology evidence="2">Multi-pass membrane protein</topology>
    </subcellularLocation>
    <subcellularLocation>
        <location evidence="12">Mitochondrion inner membrane</location>
        <topology evidence="12">Multi-pass membrane protein</topology>
        <orientation evidence="12">Matrix side</orientation>
    </subcellularLocation>
</comment>
<evidence type="ECO:0000256" key="10">
    <source>
        <dbReference type="ARBA" id="ARBA00022989"/>
    </source>
</evidence>
<comment type="caution">
    <text evidence="12">Lacks conserved residue(s) required for the propagation of feature annotation.</text>
</comment>
<dbReference type="PANTHER" id="PTHR33362:SF7">
    <property type="entry name" value="SLL1103 PROTEIN"/>
    <property type="match status" value="1"/>
</dbReference>
<dbReference type="InterPro" id="IPR000537">
    <property type="entry name" value="UbiA_prenyltransferase"/>
</dbReference>
<feature type="transmembrane region" description="Helical" evidence="12">
    <location>
        <begin position="367"/>
        <end position="389"/>
    </location>
</feature>
<dbReference type="Pfam" id="PF04290">
    <property type="entry name" value="DctQ"/>
    <property type="match status" value="1"/>
</dbReference>
<feature type="transmembrane region" description="Helical" evidence="12">
    <location>
        <begin position="677"/>
        <end position="695"/>
    </location>
</feature>
<evidence type="ECO:0000256" key="4">
    <source>
        <dbReference type="ARBA" id="ARBA00022448"/>
    </source>
</evidence>
<keyword evidence="10 12" id="KW-1133">Transmembrane helix</keyword>
<dbReference type="HAMAP" id="MF_01635">
    <property type="entry name" value="UbiA"/>
    <property type="match status" value="1"/>
</dbReference>
<comment type="function">
    <text evidence="12">Catalyzes the prenylation of para-hydroxybenzoate (PHB) with an all-trans polyprenyl group. Mediates the second step in the final reaction sequence of coenzyme Q (CoQ) biosynthesis, which is the condensation of the polyisoprenoid side chain with PHB, generating the first membrane-bound Q intermediate.</text>
</comment>
<dbReference type="OrthoDB" id="447795at2759"/>
<feature type="transmembrane region" description="Helical" evidence="12">
    <location>
        <begin position="488"/>
        <end position="510"/>
    </location>
</feature>
<sequence>MLSINLRDYLKLMRLDRPVGSLLLLWPTLAALWMAAGGVPPVSLIIIFTLGTFLMRSAGCVINDYADRHVDGQVKRTQDRPLATGQIRHRDALLLFTGLCLAAGLLVLFLNRATQLLAVGGLLVAAAYPFMKRWTHLPQVVLGIAFSWGILMAWTATDRGLTNTAGVMFVGSLLWIVAYDTMYAMVDRDDDLKVGIKSTAILFGDLDRIMIGILQISALMSFILAGLQLGYQHFYYVGLLVCAALFGYQQYLIRNREREVPLSSWSYTSRACRYTVLFLIRAIDGLNQRVAQAIRWLALFMVLITVTIVVLRYLFGVGAIFLQESVMYMHGILFMLAIPFTLRADGHVRVDLIYSRLSQKHKDWIDAGGHLLLLLPVSVFIFVTSLPYVSASWRVLEGSTEVGGVPAVFLLKTLMGSARLPNACSRLSENADMDYTPIAMFTVTFVALLAGYPVALTLGGVALLFALGGILTGAFSVGDLGFMPGRLFGTITNQTLVAVPLFVFMGVMLEKTRLAEGLLESLSSLLRRFRGGLAITVVLVGMLMAASTGIVGATVVTMGLMSLPTMLKQGYQPSLATGTICATGTLGQIIPPSIALVLLGDVLSNAYQQAQLNMGIFAPKAVSVGDLFAGALMPGLLLVGFYLLYVIGKGFFDPDSMPAAAADDAPDINLMQTLSSLLPPLTLIVAVLGSILGGWATPTEAAGVGAVGALILAVVYRRCTIKMLGEVCDSTLSTTAMVFFILIGASIFSLVFRGYGGDDLVHTWFENMPGGMWGALAIVMLAIFLLGFILDFIEITFVVVPIVGPVLLAMGIDPIWLGVLIAVNLQTSFLTPPFGFALFYLRGVTPPEVPTTAIYRGVVPFIIMQLLLLGVLLAWPSLATWLPGVIYG</sequence>
<dbReference type="FunFam" id="1.20.120.1780:FF:000001">
    <property type="entry name" value="4-hydroxybenzoate octaprenyltransferase"/>
    <property type="match status" value="1"/>
</dbReference>
<feature type="transmembrane region" description="Helical" evidence="12">
    <location>
        <begin position="296"/>
        <end position="315"/>
    </location>
</feature>
<dbReference type="GO" id="GO:0008412">
    <property type="term" value="F:4-hydroxybenzoate polyprenyltransferase activity"/>
    <property type="evidence" value="ECO:0007669"/>
    <property type="project" value="UniProtKB-EC"/>
</dbReference>
<dbReference type="InterPro" id="IPR006370">
    <property type="entry name" value="HB_polyprenyltransferase-like"/>
</dbReference>
<dbReference type="UniPathway" id="UPA00232"/>
<keyword evidence="7 12" id="KW-0808">Transferase</keyword>
<feature type="transmembrane region" description="Helical" evidence="12">
    <location>
        <begin position="772"/>
        <end position="790"/>
    </location>
</feature>
<feature type="transmembrane region" description="Helical" evidence="12">
    <location>
        <begin position="701"/>
        <end position="719"/>
    </location>
</feature>
<keyword evidence="12" id="KW-0999">Mitochondrion inner membrane</keyword>
<evidence type="ECO:0000256" key="8">
    <source>
        <dbReference type="ARBA" id="ARBA00022692"/>
    </source>
</evidence>
<keyword evidence="12" id="KW-0414">Isoprene biosynthesis</keyword>
<dbReference type="Pfam" id="PF06808">
    <property type="entry name" value="DctM"/>
    <property type="match status" value="1"/>
</dbReference>
<evidence type="ECO:0000259" key="13">
    <source>
        <dbReference type="Pfam" id="PF04290"/>
    </source>
</evidence>
<dbReference type="Proteomes" id="UP000601435">
    <property type="component" value="Unassembled WGS sequence"/>
</dbReference>
<keyword evidence="11 12" id="KW-0472">Membrane</keyword>
<dbReference type="EC" id="2.5.1.39" evidence="12"/>
<feature type="transmembrane region" description="Helical" evidence="12">
    <location>
        <begin position="797"/>
        <end position="817"/>
    </location>
</feature>
<comment type="similarity">
    <text evidence="3 12">Belongs to the UbiA prenyltransferase family.</text>
</comment>
<feature type="domain" description="Tripartite ATP-independent periplasmic transporters DctQ component" evidence="13">
    <location>
        <begin position="301"/>
        <end position="400"/>
    </location>
</feature>
<feature type="transmembrane region" description="Helical" evidence="12">
    <location>
        <begin position="206"/>
        <end position="227"/>
    </location>
</feature>
<dbReference type="Gene3D" id="1.20.120.1780">
    <property type="entry name" value="UbiA prenyltransferase"/>
    <property type="match status" value="1"/>
</dbReference>
<comment type="pathway">
    <text evidence="12">Cofactor biosynthesis; ubiquinone biosynthesis.</text>
</comment>